<evidence type="ECO:0000259" key="2">
    <source>
        <dbReference type="Pfam" id="PF00465"/>
    </source>
</evidence>
<organism evidence="4 5">
    <name type="scientific">Lacticaseibacillus zeae DSM 20178 = KCTC 3804</name>
    <dbReference type="NCBI Taxonomy" id="1423816"/>
    <lineage>
        <taxon>Bacteria</taxon>
        <taxon>Bacillati</taxon>
        <taxon>Bacillota</taxon>
        <taxon>Bacilli</taxon>
        <taxon>Lactobacillales</taxon>
        <taxon>Lactobacillaceae</taxon>
        <taxon>Lacticaseibacillus</taxon>
    </lineage>
</organism>
<accession>A0A0R1ERQ4</accession>
<dbReference type="Pfam" id="PF00465">
    <property type="entry name" value="Fe-ADH"/>
    <property type="match status" value="1"/>
</dbReference>
<evidence type="ECO:0000313" key="4">
    <source>
        <dbReference type="EMBL" id="KRK12043.1"/>
    </source>
</evidence>
<dbReference type="InterPro" id="IPR056798">
    <property type="entry name" value="ADH_Fe_C"/>
</dbReference>
<dbReference type="InterPro" id="IPR044731">
    <property type="entry name" value="BDH-like"/>
</dbReference>
<dbReference type="InterPro" id="IPR001670">
    <property type="entry name" value="ADH_Fe/GldA"/>
</dbReference>
<dbReference type="GO" id="GO:0046872">
    <property type="term" value="F:metal ion binding"/>
    <property type="evidence" value="ECO:0007669"/>
    <property type="project" value="InterPro"/>
</dbReference>
<dbReference type="AlphaFoldDB" id="A0A0R1ERQ4"/>
<proteinExistence type="predicted"/>
<dbReference type="PANTHER" id="PTHR43633">
    <property type="entry name" value="ALCOHOL DEHYDROGENASE YQHD"/>
    <property type="match status" value="1"/>
</dbReference>
<dbReference type="FunFam" id="3.40.50.1970:FF:000003">
    <property type="entry name" value="Alcohol dehydrogenase, iron-containing"/>
    <property type="match status" value="1"/>
</dbReference>
<dbReference type="PROSITE" id="PS00060">
    <property type="entry name" value="ADH_IRON_2"/>
    <property type="match status" value="1"/>
</dbReference>
<dbReference type="Gene3D" id="1.20.1090.10">
    <property type="entry name" value="Dehydroquinate synthase-like - alpha domain"/>
    <property type="match status" value="1"/>
</dbReference>
<protein>
    <submittedName>
        <fullName evidence="4">Iron-containing alcohol dehydrogenase</fullName>
    </submittedName>
</protein>
<dbReference type="GO" id="GO:1990362">
    <property type="term" value="F:butanol dehydrogenase (NAD+) activity"/>
    <property type="evidence" value="ECO:0007669"/>
    <property type="project" value="InterPro"/>
</dbReference>
<dbReference type="EMBL" id="AZCT01000011">
    <property type="protein sequence ID" value="KRK12043.1"/>
    <property type="molecule type" value="Genomic_DNA"/>
</dbReference>
<dbReference type="PANTHER" id="PTHR43633:SF1">
    <property type="entry name" value="ALCOHOL DEHYDROGENASE YQHD"/>
    <property type="match status" value="1"/>
</dbReference>
<dbReference type="CDD" id="cd08187">
    <property type="entry name" value="BDH"/>
    <property type="match status" value="1"/>
</dbReference>
<dbReference type="Proteomes" id="UP000051984">
    <property type="component" value="Unassembled WGS sequence"/>
</dbReference>
<reference evidence="4 5" key="1">
    <citation type="journal article" date="2015" name="Genome Announc.">
        <title>Expanding the biotechnology potential of lactobacilli through comparative genomics of 213 strains and associated genera.</title>
        <authorList>
            <person name="Sun Z."/>
            <person name="Harris H.M."/>
            <person name="McCann A."/>
            <person name="Guo C."/>
            <person name="Argimon S."/>
            <person name="Zhang W."/>
            <person name="Yang X."/>
            <person name="Jeffery I.B."/>
            <person name="Cooney J.C."/>
            <person name="Kagawa T.F."/>
            <person name="Liu W."/>
            <person name="Song Y."/>
            <person name="Salvetti E."/>
            <person name="Wrobel A."/>
            <person name="Rasinkangas P."/>
            <person name="Parkhill J."/>
            <person name="Rea M.C."/>
            <person name="O'Sullivan O."/>
            <person name="Ritari J."/>
            <person name="Douillard F.P."/>
            <person name="Paul Ross R."/>
            <person name="Yang R."/>
            <person name="Briner A.E."/>
            <person name="Felis G.E."/>
            <person name="de Vos W.M."/>
            <person name="Barrangou R."/>
            <person name="Klaenhammer T.R."/>
            <person name="Caufield P.W."/>
            <person name="Cui Y."/>
            <person name="Zhang H."/>
            <person name="O'Toole P.W."/>
        </authorList>
    </citation>
    <scope>NUCLEOTIDE SEQUENCE [LARGE SCALE GENOMIC DNA]</scope>
    <source>
        <strain evidence="4 5">DSM 20178</strain>
    </source>
</reference>
<gene>
    <name evidence="4" type="ORF">FD51_GL000639</name>
</gene>
<dbReference type="GO" id="GO:1990002">
    <property type="term" value="F:methylglyoxal reductase (NADPH) (acetol producing) activity"/>
    <property type="evidence" value="ECO:0007669"/>
    <property type="project" value="TreeGrafter"/>
</dbReference>
<evidence type="ECO:0000256" key="1">
    <source>
        <dbReference type="ARBA" id="ARBA00023002"/>
    </source>
</evidence>
<feature type="domain" description="Alcohol dehydrogenase iron-type/glycerol dehydrogenase GldA" evidence="2">
    <location>
        <begin position="46"/>
        <end position="215"/>
    </location>
</feature>
<name>A0A0R1ERQ4_LACZE</name>
<dbReference type="SUPFAM" id="SSF56796">
    <property type="entry name" value="Dehydroquinate synthase-like"/>
    <property type="match status" value="1"/>
</dbReference>
<evidence type="ECO:0000313" key="5">
    <source>
        <dbReference type="Proteomes" id="UP000051984"/>
    </source>
</evidence>
<evidence type="ECO:0000259" key="3">
    <source>
        <dbReference type="Pfam" id="PF25137"/>
    </source>
</evidence>
<feature type="domain" description="Fe-containing alcohol dehydrogenase-like C-terminal" evidence="3">
    <location>
        <begin position="226"/>
        <end position="429"/>
    </location>
</feature>
<dbReference type="Pfam" id="PF25137">
    <property type="entry name" value="ADH_Fe_C"/>
    <property type="match status" value="1"/>
</dbReference>
<dbReference type="GO" id="GO:0005829">
    <property type="term" value="C:cytosol"/>
    <property type="evidence" value="ECO:0007669"/>
    <property type="project" value="TreeGrafter"/>
</dbReference>
<dbReference type="PATRIC" id="fig|1423816.3.peg.642"/>
<dbReference type="eggNOG" id="COG1979">
    <property type="taxonomic scope" value="Bacteria"/>
</dbReference>
<dbReference type="PROSITE" id="PS00913">
    <property type="entry name" value="ADH_IRON_1"/>
    <property type="match status" value="1"/>
</dbReference>
<dbReference type="InterPro" id="IPR018211">
    <property type="entry name" value="ADH_Fe_CS"/>
</dbReference>
<sequence length="435" mass="48005">MNRFNKSEILKHQQHFYFNRNKGTIKLITGERNGDGTVKNFRFKNPTDIRFGTGRLDVELHDAVSQFGSRVLFVYGGHSIKKSGLYDTVKGLLADLQLTELPGIEPNPKIASIREGQKLVKDNDVEVVLAVGGGSVIDAAKVIASAKFYDGDPWDLVKDRGVTRHKLPQLPVVDILTLAATGSEMNSGSVISNPETHEKLGTNGPNTPAVSFLDPTLTYTVPHRQTAAGSMDIFSHLLEQYFDRSKNNDASKGMMEGLMRTVIKWAPIAVKEPDNFDARANLMWSATMALNGVMSVANENGWTVHSLEHELSAYYDITHGVGLGILTPRWMEYALTKDSTTAEMFARFGRHVWDLEGDETYAVAQAAIDETFDWIQHLGFPMTLPEVGIADERHFDAMATAAVANARLETRAYVPLSEEDVKAIYQAAMTDGLTA</sequence>
<dbReference type="GO" id="GO:0008106">
    <property type="term" value="F:alcohol dehydrogenase (NADP+) activity"/>
    <property type="evidence" value="ECO:0007669"/>
    <property type="project" value="TreeGrafter"/>
</dbReference>
<dbReference type="Gene3D" id="3.40.50.1970">
    <property type="match status" value="1"/>
</dbReference>
<keyword evidence="1" id="KW-0560">Oxidoreductase</keyword>
<comment type="caution">
    <text evidence="4">The sequence shown here is derived from an EMBL/GenBank/DDBJ whole genome shotgun (WGS) entry which is preliminary data.</text>
</comment>